<dbReference type="HOGENOM" id="CLU_126827_1_0_1"/>
<dbReference type="EMBL" id="ABEU02000001">
    <property type="protein sequence ID" value="PNR62583.1"/>
    <property type="molecule type" value="Genomic_DNA"/>
</dbReference>
<dbReference type="PANTHER" id="PTHR33878:SF1">
    <property type="entry name" value="OS08G0559000 PROTEIN"/>
    <property type="match status" value="1"/>
</dbReference>
<organism evidence="6">
    <name type="scientific">Physcomitrium patens</name>
    <name type="common">Spreading-leaved earth moss</name>
    <name type="synonym">Physcomitrella patens</name>
    <dbReference type="NCBI Taxonomy" id="3218"/>
    <lineage>
        <taxon>Eukaryota</taxon>
        <taxon>Viridiplantae</taxon>
        <taxon>Streptophyta</taxon>
        <taxon>Embryophyta</taxon>
        <taxon>Bryophyta</taxon>
        <taxon>Bryophytina</taxon>
        <taxon>Bryopsida</taxon>
        <taxon>Funariidae</taxon>
        <taxon>Funariales</taxon>
        <taxon>Funariaceae</taxon>
        <taxon>Physcomitrium</taxon>
    </lineage>
</organism>
<reference evidence="6 8" key="1">
    <citation type="journal article" date="2008" name="Science">
        <title>The Physcomitrella genome reveals evolutionary insights into the conquest of land by plants.</title>
        <authorList>
            <person name="Rensing S."/>
            <person name="Lang D."/>
            <person name="Zimmer A."/>
            <person name="Terry A."/>
            <person name="Salamov A."/>
            <person name="Shapiro H."/>
            <person name="Nishiyama T."/>
            <person name="Perroud P.-F."/>
            <person name="Lindquist E."/>
            <person name="Kamisugi Y."/>
            <person name="Tanahashi T."/>
            <person name="Sakakibara K."/>
            <person name="Fujita T."/>
            <person name="Oishi K."/>
            <person name="Shin-I T."/>
            <person name="Kuroki Y."/>
            <person name="Toyoda A."/>
            <person name="Suzuki Y."/>
            <person name="Hashimoto A."/>
            <person name="Yamaguchi K."/>
            <person name="Sugano A."/>
            <person name="Kohara Y."/>
            <person name="Fujiyama A."/>
            <person name="Anterola A."/>
            <person name="Aoki S."/>
            <person name="Ashton N."/>
            <person name="Barbazuk W.B."/>
            <person name="Barker E."/>
            <person name="Bennetzen J."/>
            <person name="Bezanilla M."/>
            <person name="Blankenship R."/>
            <person name="Cho S.H."/>
            <person name="Dutcher S."/>
            <person name="Estelle M."/>
            <person name="Fawcett J.A."/>
            <person name="Gundlach H."/>
            <person name="Hanada K."/>
            <person name="Heyl A."/>
            <person name="Hicks K.A."/>
            <person name="Hugh J."/>
            <person name="Lohr M."/>
            <person name="Mayer K."/>
            <person name="Melkozernov A."/>
            <person name="Murata T."/>
            <person name="Nelson D."/>
            <person name="Pils B."/>
            <person name="Prigge M."/>
            <person name="Reiss B."/>
            <person name="Renner T."/>
            <person name="Rombauts S."/>
            <person name="Rushton P."/>
            <person name="Sanderfoot A."/>
            <person name="Schween G."/>
            <person name="Shiu S.-H."/>
            <person name="Stueber K."/>
            <person name="Theodoulou F.L."/>
            <person name="Tu H."/>
            <person name="Van de Peer Y."/>
            <person name="Verrier P.J."/>
            <person name="Waters E."/>
            <person name="Wood A."/>
            <person name="Yang L."/>
            <person name="Cove D."/>
            <person name="Cuming A."/>
            <person name="Hasebe M."/>
            <person name="Lucas S."/>
            <person name="Mishler D.B."/>
            <person name="Reski R."/>
            <person name="Grigoriev I."/>
            <person name="Quatrano R.S."/>
            <person name="Boore J.L."/>
        </authorList>
    </citation>
    <scope>NUCLEOTIDE SEQUENCE [LARGE SCALE GENOMIC DNA]</scope>
    <source>
        <strain evidence="7 8">cv. Gransden 2004</strain>
    </source>
</reference>
<feature type="transmembrane region" description="Helical" evidence="5">
    <location>
        <begin position="100"/>
        <end position="119"/>
    </location>
</feature>
<evidence type="ECO:0000256" key="1">
    <source>
        <dbReference type="ARBA" id="ARBA00004173"/>
    </source>
</evidence>
<reference evidence="6 8" key="2">
    <citation type="journal article" date="2018" name="Plant J.">
        <title>The Physcomitrella patens chromosome-scale assembly reveals moss genome structure and evolution.</title>
        <authorList>
            <person name="Lang D."/>
            <person name="Ullrich K.K."/>
            <person name="Murat F."/>
            <person name="Fuchs J."/>
            <person name="Jenkins J."/>
            <person name="Haas F.B."/>
            <person name="Piednoel M."/>
            <person name="Gundlach H."/>
            <person name="Van Bel M."/>
            <person name="Meyberg R."/>
            <person name="Vives C."/>
            <person name="Morata J."/>
            <person name="Symeonidi A."/>
            <person name="Hiss M."/>
            <person name="Muchero W."/>
            <person name="Kamisugi Y."/>
            <person name="Saleh O."/>
            <person name="Blanc G."/>
            <person name="Decker E.L."/>
            <person name="van Gessel N."/>
            <person name="Grimwood J."/>
            <person name="Hayes R.D."/>
            <person name="Graham S.W."/>
            <person name="Gunter L.E."/>
            <person name="McDaniel S.F."/>
            <person name="Hoernstein S.N.W."/>
            <person name="Larsson A."/>
            <person name="Li F.W."/>
            <person name="Perroud P.F."/>
            <person name="Phillips J."/>
            <person name="Ranjan P."/>
            <person name="Rokshar D.S."/>
            <person name="Rothfels C.J."/>
            <person name="Schneider L."/>
            <person name="Shu S."/>
            <person name="Stevenson D.W."/>
            <person name="Thummler F."/>
            <person name="Tillich M."/>
            <person name="Villarreal Aguilar J.C."/>
            <person name="Widiez T."/>
            <person name="Wong G.K."/>
            <person name="Wymore A."/>
            <person name="Zhang Y."/>
            <person name="Zimmer A.D."/>
            <person name="Quatrano R.S."/>
            <person name="Mayer K.F.X."/>
            <person name="Goodstein D."/>
            <person name="Casacuberta J.M."/>
            <person name="Vandepoele K."/>
            <person name="Reski R."/>
            <person name="Cuming A.C."/>
            <person name="Tuskan G.A."/>
            <person name="Maumus F."/>
            <person name="Salse J."/>
            <person name="Schmutz J."/>
            <person name="Rensing S.A."/>
        </authorList>
    </citation>
    <scope>NUCLEOTIDE SEQUENCE [LARGE SCALE GENOMIC DNA]</scope>
    <source>
        <strain evidence="7 8">cv. Gransden 2004</strain>
    </source>
</reference>
<keyword evidence="3" id="KW-0496">Mitochondrion</keyword>
<evidence type="ECO:0000256" key="5">
    <source>
        <dbReference type="SAM" id="Phobius"/>
    </source>
</evidence>
<keyword evidence="5" id="KW-0472">Membrane</keyword>
<reference evidence="7" key="3">
    <citation type="submission" date="2020-12" db="UniProtKB">
        <authorList>
            <consortium name="EnsemblPlants"/>
        </authorList>
    </citation>
    <scope>IDENTIFICATION</scope>
</reference>
<dbReference type="InterPro" id="IPR045284">
    <property type="entry name" value="At2g27730-like"/>
</dbReference>
<dbReference type="PaxDb" id="3218-PP1S59_321V6.1"/>
<dbReference type="GO" id="GO:0042030">
    <property type="term" value="F:ATPase inhibitor activity"/>
    <property type="evidence" value="ECO:0007669"/>
    <property type="project" value="InterPro"/>
</dbReference>
<accession>A9S9Q5</accession>
<comment type="subcellular location">
    <subcellularLocation>
        <location evidence="1">Mitochondrion</location>
    </subcellularLocation>
</comment>
<protein>
    <submittedName>
        <fullName evidence="6 7">Uncharacterized protein</fullName>
    </submittedName>
</protein>
<evidence type="ECO:0000256" key="3">
    <source>
        <dbReference type="ARBA" id="ARBA00023128"/>
    </source>
</evidence>
<sequence>MAMRMVARRLLNPNGEALLARSVVRREMSSTGKMFQEEERAAETIYIKKMEQEKLEKLARKGFSKEEAQKAVSGHPDAHPEAVKIANETSSSTVSTDKTTNYAVIGGIVGAVAIGYWYMTGGSSSKKEKDDKE</sequence>
<evidence type="ECO:0000256" key="2">
    <source>
        <dbReference type="ARBA" id="ARBA00010901"/>
    </source>
</evidence>
<gene>
    <name evidence="7" type="primary">LOC112285911</name>
    <name evidence="6" type="ORF">PHYPA_001007</name>
</gene>
<evidence type="ECO:0000313" key="8">
    <source>
        <dbReference type="Proteomes" id="UP000006727"/>
    </source>
</evidence>
<comment type="similarity">
    <text evidence="2">Belongs to the ATPase inhibitor family.</text>
</comment>
<keyword evidence="5" id="KW-1133">Transmembrane helix</keyword>
<evidence type="ECO:0000313" key="6">
    <source>
        <dbReference type="EMBL" id="PNR62583.1"/>
    </source>
</evidence>
<proteinExistence type="inferred from homology"/>
<dbReference type="KEGG" id="ppp:112285911"/>
<dbReference type="GeneID" id="112285911"/>
<dbReference type="OrthoDB" id="1932250at2759"/>
<dbReference type="GO" id="GO:0005739">
    <property type="term" value="C:mitochondrion"/>
    <property type="evidence" value="ECO:0007669"/>
    <property type="project" value="UniProtKB-SubCell"/>
</dbReference>
<name>A9S9Q5_PHYPA</name>
<evidence type="ECO:0000256" key="4">
    <source>
        <dbReference type="SAM" id="MobiDB-lite"/>
    </source>
</evidence>
<keyword evidence="5" id="KW-0812">Transmembrane</keyword>
<dbReference type="Proteomes" id="UP000006727">
    <property type="component" value="Chromosome 1"/>
</dbReference>
<dbReference type="RefSeq" id="XP_024383061.1">
    <property type="nucleotide sequence ID" value="XM_024527293.2"/>
</dbReference>
<evidence type="ECO:0000313" key="7">
    <source>
        <dbReference type="EnsemblPlants" id="Pp3c1_22500V3.1"/>
    </source>
</evidence>
<dbReference type="EnsemblPlants" id="Pp3c1_22500V3.1">
    <property type="protein sequence ID" value="Pp3c1_22500V3.1"/>
    <property type="gene ID" value="Pp3c1_22500"/>
</dbReference>
<dbReference type="Gramene" id="Pp3c1_22500V3.1">
    <property type="protein sequence ID" value="Pp3c1_22500V3.1"/>
    <property type="gene ID" value="Pp3c1_22500"/>
</dbReference>
<dbReference type="PANTHER" id="PTHR33878">
    <property type="entry name" value="OS08G0559000 PROTEIN"/>
    <property type="match status" value="1"/>
</dbReference>
<keyword evidence="8" id="KW-1185">Reference proteome</keyword>
<dbReference type="eggNOG" id="ENOG502S4G2">
    <property type="taxonomic scope" value="Eukaryota"/>
</dbReference>
<dbReference type="AlphaFoldDB" id="A9S9Q5"/>
<dbReference type="Gramene" id="Pp3c1_22500V3.2">
    <property type="protein sequence ID" value="Pp3c1_22500V3.2"/>
    <property type="gene ID" value="Pp3c1_22500"/>
</dbReference>
<dbReference type="Pfam" id="PF04568">
    <property type="entry name" value="IATP"/>
    <property type="match status" value="1"/>
</dbReference>
<dbReference type="InterPro" id="IPR007648">
    <property type="entry name" value="ATPase_inhibitor_mt"/>
</dbReference>
<feature type="region of interest" description="Disordered" evidence="4">
    <location>
        <begin position="66"/>
        <end position="97"/>
    </location>
</feature>
<dbReference type="STRING" id="3218.A9S9Q5"/>
<dbReference type="EnsemblPlants" id="Pp3c1_22500V3.2">
    <property type="protein sequence ID" value="Pp3c1_22500V3.2"/>
    <property type="gene ID" value="Pp3c1_22500"/>
</dbReference>
<dbReference type="FunCoup" id="A9S9Q5">
    <property type="interactions" value="2856"/>
</dbReference>
<dbReference type="OMA" id="GWYMISP"/>